<evidence type="ECO:0000313" key="2">
    <source>
        <dbReference type="EMBL" id="KAH0537904.1"/>
    </source>
</evidence>
<feature type="region of interest" description="Disordered" evidence="1">
    <location>
        <begin position="120"/>
        <end position="139"/>
    </location>
</feature>
<reference evidence="2 3" key="1">
    <citation type="journal article" date="2021" name="J. Hered.">
        <title>A chromosome-level genome assembly of the parasitoid wasp, Cotesia glomerata (Hymenoptera: Braconidae).</title>
        <authorList>
            <person name="Pinto B.J."/>
            <person name="Weis J.J."/>
            <person name="Gamble T."/>
            <person name="Ode P.J."/>
            <person name="Paul R."/>
            <person name="Zaspel J.M."/>
        </authorList>
    </citation>
    <scope>NUCLEOTIDE SEQUENCE [LARGE SCALE GENOMIC DNA]</scope>
    <source>
        <strain evidence="2">CgM1</strain>
    </source>
</reference>
<accession>A0AAV7HXX4</accession>
<comment type="caution">
    <text evidence="2">The sequence shown here is derived from an EMBL/GenBank/DDBJ whole genome shotgun (WGS) entry which is preliminary data.</text>
</comment>
<organism evidence="2 3">
    <name type="scientific">Cotesia glomerata</name>
    <name type="common">Lepidopteran parasitic wasp</name>
    <name type="synonym">Apanteles glomeratus</name>
    <dbReference type="NCBI Taxonomy" id="32391"/>
    <lineage>
        <taxon>Eukaryota</taxon>
        <taxon>Metazoa</taxon>
        <taxon>Ecdysozoa</taxon>
        <taxon>Arthropoda</taxon>
        <taxon>Hexapoda</taxon>
        <taxon>Insecta</taxon>
        <taxon>Pterygota</taxon>
        <taxon>Neoptera</taxon>
        <taxon>Endopterygota</taxon>
        <taxon>Hymenoptera</taxon>
        <taxon>Apocrita</taxon>
        <taxon>Ichneumonoidea</taxon>
        <taxon>Braconidae</taxon>
        <taxon>Microgastrinae</taxon>
        <taxon>Cotesia</taxon>
    </lineage>
</organism>
<evidence type="ECO:0000313" key="3">
    <source>
        <dbReference type="Proteomes" id="UP000826195"/>
    </source>
</evidence>
<protein>
    <submittedName>
        <fullName evidence="2">Uncharacterized protein</fullName>
    </submittedName>
</protein>
<name>A0AAV7HXX4_COTGL</name>
<keyword evidence="3" id="KW-1185">Reference proteome</keyword>
<gene>
    <name evidence="2" type="ORF">KQX54_001409</name>
</gene>
<dbReference type="AlphaFoldDB" id="A0AAV7HXX4"/>
<dbReference type="Proteomes" id="UP000826195">
    <property type="component" value="Unassembled WGS sequence"/>
</dbReference>
<evidence type="ECO:0000256" key="1">
    <source>
        <dbReference type="SAM" id="MobiDB-lite"/>
    </source>
</evidence>
<proteinExistence type="predicted"/>
<sequence>MTNDFARDTFGPASSFSPTAHIQRGVSSFARNNISPLQHYSYQRGDGCHSQQDDPTNFEYFVPRSISEFNLSASSVQDIAIAPVPLPNSVLKPCSNLPICTSSQTKTTGTIVQSNNSCLGRSNTDSTGNSGGGTLGTRSREKMVTFEDEGGSTPTRKNLAPTMENVFM</sequence>
<dbReference type="EMBL" id="JAHXZJ010002612">
    <property type="protein sequence ID" value="KAH0537904.1"/>
    <property type="molecule type" value="Genomic_DNA"/>
</dbReference>